<dbReference type="GO" id="GO:0005886">
    <property type="term" value="C:plasma membrane"/>
    <property type="evidence" value="ECO:0007669"/>
    <property type="project" value="UniProtKB-SubCell"/>
</dbReference>
<feature type="transmembrane region" description="Helical" evidence="8">
    <location>
        <begin position="35"/>
        <end position="57"/>
    </location>
</feature>
<gene>
    <name evidence="9" type="primary">dltB_2</name>
    <name evidence="9" type="ORF">NCTC13150_01691</name>
</gene>
<dbReference type="PANTHER" id="PTHR13285">
    <property type="entry name" value="ACYLTRANSFERASE"/>
    <property type="match status" value="1"/>
</dbReference>
<dbReference type="InterPro" id="IPR004299">
    <property type="entry name" value="MBOAT_fam"/>
</dbReference>
<evidence type="ECO:0000256" key="4">
    <source>
        <dbReference type="ARBA" id="ARBA00022692"/>
    </source>
</evidence>
<keyword evidence="4 8" id="KW-0812">Transmembrane</keyword>
<accession>A0A8H2M9E1</accession>
<dbReference type="GO" id="GO:0016746">
    <property type="term" value="F:acyltransferase activity"/>
    <property type="evidence" value="ECO:0007669"/>
    <property type="project" value="UniProtKB-KW"/>
</dbReference>
<comment type="caution">
    <text evidence="9">The sequence shown here is derived from an EMBL/GenBank/DDBJ whole genome shotgun (WGS) entry which is preliminary data.</text>
</comment>
<reference evidence="9 10" key="1">
    <citation type="submission" date="2019-02" db="EMBL/GenBank/DDBJ databases">
        <authorList>
            <consortium name="Pathogen Informatics"/>
        </authorList>
    </citation>
    <scope>NUCLEOTIDE SEQUENCE [LARGE SCALE GENOMIC DNA]</scope>
    <source>
        <strain evidence="9 10">3012STDY7089603</strain>
    </source>
</reference>
<feature type="transmembrane region" description="Helical" evidence="8">
    <location>
        <begin position="439"/>
        <end position="460"/>
    </location>
</feature>
<evidence type="ECO:0000256" key="3">
    <source>
        <dbReference type="ARBA" id="ARBA00022475"/>
    </source>
</evidence>
<dbReference type="GO" id="GO:0042121">
    <property type="term" value="P:alginic acid biosynthetic process"/>
    <property type="evidence" value="ECO:0007669"/>
    <property type="project" value="InterPro"/>
</dbReference>
<feature type="transmembrane region" description="Helical" evidence="8">
    <location>
        <begin position="351"/>
        <end position="368"/>
    </location>
</feature>
<keyword evidence="5 8" id="KW-1133">Transmembrane helix</keyword>
<keyword evidence="6 7" id="KW-0472">Membrane</keyword>
<dbReference type="PIRSF" id="PIRSF016636">
    <property type="entry name" value="AlgI_DltB"/>
    <property type="match status" value="1"/>
</dbReference>
<dbReference type="Proteomes" id="UP000377798">
    <property type="component" value="Unassembled WGS sequence"/>
</dbReference>
<proteinExistence type="inferred from homology"/>
<keyword evidence="7" id="KW-0012">Acyltransferase</keyword>
<dbReference type="InterPro" id="IPR024194">
    <property type="entry name" value="Ac/AlaTfrase_AlgI/DltB"/>
</dbReference>
<dbReference type="Pfam" id="PF03062">
    <property type="entry name" value="MBOAT"/>
    <property type="match status" value="1"/>
</dbReference>
<comment type="subcellular location">
    <subcellularLocation>
        <location evidence="1">Cell membrane</location>
        <topology evidence="1">Multi-pass membrane protein</topology>
    </subcellularLocation>
</comment>
<evidence type="ECO:0000256" key="2">
    <source>
        <dbReference type="ARBA" id="ARBA00010323"/>
    </source>
</evidence>
<feature type="transmembrane region" description="Helical" evidence="8">
    <location>
        <begin position="406"/>
        <end position="427"/>
    </location>
</feature>
<dbReference type="RefSeq" id="WP_131749731.1">
    <property type="nucleotide sequence ID" value="NZ_CAACYI010000001.1"/>
</dbReference>
<name>A0A8H2M9E1_9FIRM</name>
<feature type="transmembrane region" description="Helical" evidence="8">
    <location>
        <begin position="77"/>
        <end position="96"/>
    </location>
</feature>
<evidence type="ECO:0000256" key="8">
    <source>
        <dbReference type="SAM" id="Phobius"/>
    </source>
</evidence>
<keyword evidence="3 7" id="KW-1003">Cell membrane</keyword>
<feature type="transmembrane region" description="Helical" evidence="8">
    <location>
        <begin position="7"/>
        <end position="23"/>
    </location>
</feature>
<feature type="transmembrane region" description="Helical" evidence="8">
    <location>
        <begin position="116"/>
        <end position="137"/>
    </location>
</feature>
<dbReference type="AlphaFoldDB" id="A0A8H2M9E1"/>
<comment type="similarity">
    <text evidence="2 7">Belongs to the membrane-bound acyltransferase family.</text>
</comment>
<evidence type="ECO:0000256" key="1">
    <source>
        <dbReference type="ARBA" id="ARBA00004651"/>
    </source>
</evidence>
<sequence length="472" mass="54846">MVFSSSIFLFYFLPLVCLAYFSLKKLPVRNLVLVLASLFFYFAGAGVHLWVMVYSILMNYGLALAIHREAGPRTRKFYLVVCILLNLLPLFYFKYYNFTLANLNSLFAWKIPARDILMPIGISFFTFQAMSYTIDIYRREAPVQKNPLNVALYISLFPQLIAGPIVRYETVALEIKNRTHSWEDAYYGLMRFMLGFSKKILLANQMALVANYYFDDLAGKTDPVGFLLAMVSYSFQIYYDFSGYSDMAIGLGRIFGFHFLENFNFPYISRSITEFWRRWHISLSSWFRDYVYIPLGGNRRGLSRQIFNLLVVWFLTGLWHGSYWNYILWGLYYFLLLMVEKFFLKSWGPKALSHVLTLAFIFFGWVIFRCEDLTVLANLVRSLLGHSYLDGQVAWTWKGLLASTDAYVLVNYGLTFCLAILFSMPLEKWALARAEGDQAFSLLVGLGLLVIFLLALVYMLTGGFNPFIYFRF</sequence>
<protein>
    <submittedName>
        <fullName evidence="9">D-alanyl-lipoteichoic acid biosynthesis protein DltB</fullName>
    </submittedName>
</protein>
<dbReference type="PIRSF" id="PIRSF500217">
    <property type="entry name" value="AlgI"/>
    <property type="match status" value="1"/>
</dbReference>
<dbReference type="InterPro" id="IPR051085">
    <property type="entry name" value="MB_O-acyltransferase"/>
</dbReference>
<evidence type="ECO:0000256" key="7">
    <source>
        <dbReference type="PIRNR" id="PIRNR016636"/>
    </source>
</evidence>
<evidence type="ECO:0000313" key="10">
    <source>
        <dbReference type="Proteomes" id="UP000377798"/>
    </source>
</evidence>
<dbReference type="EMBL" id="CAACYI010000001">
    <property type="protein sequence ID" value="VFB17106.1"/>
    <property type="molecule type" value="Genomic_DNA"/>
</dbReference>
<keyword evidence="10" id="KW-1185">Reference proteome</keyword>
<keyword evidence="7" id="KW-0808">Transferase</keyword>
<organism evidence="9 10">
    <name type="scientific">Urinicoccus massiliensis</name>
    <dbReference type="NCBI Taxonomy" id="1723382"/>
    <lineage>
        <taxon>Bacteria</taxon>
        <taxon>Bacillati</taxon>
        <taxon>Bacillota</taxon>
        <taxon>Tissierellia</taxon>
        <taxon>Tissierellales</taxon>
        <taxon>Peptoniphilaceae</taxon>
        <taxon>Urinicoccus</taxon>
    </lineage>
</organism>
<evidence type="ECO:0000256" key="5">
    <source>
        <dbReference type="ARBA" id="ARBA00022989"/>
    </source>
</evidence>
<dbReference type="PANTHER" id="PTHR13285:SF18">
    <property type="entry name" value="PROTEIN-CYSTEINE N-PALMITOYLTRANSFERASE RASP"/>
    <property type="match status" value="1"/>
</dbReference>
<dbReference type="InterPro" id="IPR028362">
    <property type="entry name" value="AlgI"/>
</dbReference>
<evidence type="ECO:0000313" key="9">
    <source>
        <dbReference type="EMBL" id="VFB17106.1"/>
    </source>
</evidence>
<evidence type="ECO:0000256" key="6">
    <source>
        <dbReference type="ARBA" id="ARBA00023136"/>
    </source>
</evidence>
<feature type="transmembrane region" description="Helical" evidence="8">
    <location>
        <begin position="302"/>
        <end position="320"/>
    </location>
</feature>